<evidence type="ECO:0000313" key="2">
    <source>
        <dbReference type="Proteomes" id="UP000324800"/>
    </source>
</evidence>
<name>A0A5J4UWP5_9EUKA</name>
<evidence type="ECO:0000313" key="1">
    <source>
        <dbReference type="EMBL" id="KAA6374733.1"/>
    </source>
</evidence>
<protein>
    <submittedName>
        <fullName evidence="1">Uncharacterized protein</fullName>
    </submittedName>
</protein>
<organism evidence="1 2">
    <name type="scientific">Streblomastix strix</name>
    <dbReference type="NCBI Taxonomy" id="222440"/>
    <lineage>
        <taxon>Eukaryota</taxon>
        <taxon>Metamonada</taxon>
        <taxon>Preaxostyla</taxon>
        <taxon>Oxymonadida</taxon>
        <taxon>Streblomastigidae</taxon>
        <taxon>Streblomastix</taxon>
    </lineage>
</organism>
<gene>
    <name evidence="1" type="ORF">EZS28_029740</name>
</gene>
<proteinExistence type="predicted"/>
<comment type="caution">
    <text evidence="1">The sequence shown here is derived from an EMBL/GenBank/DDBJ whole genome shotgun (WGS) entry which is preliminary data.</text>
</comment>
<feature type="non-terminal residue" evidence="1">
    <location>
        <position position="1"/>
    </location>
</feature>
<sequence>QLISRPQIQEPFQRFCKLNLLQDTVYSYIDNRSSLKTLLSSSGIFKPLEYNKLNNRTYQLHQYEAQWANRHFNLAFQQSQFKNEPKTRGFSRGKLQ</sequence>
<dbReference type="AlphaFoldDB" id="A0A5J4UWP5"/>
<reference evidence="1 2" key="1">
    <citation type="submission" date="2019-03" db="EMBL/GenBank/DDBJ databases">
        <title>Single cell metagenomics reveals metabolic interactions within the superorganism composed of flagellate Streblomastix strix and complex community of Bacteroidetes bacteria on its surface.</title>
        <authorList>
            <person name="Treitli S.C."/>
            <person name="Kolisko M."/>
            <person name="Husnik F."/>
            <person name="Keeling P."/>
            <person name="Hampl V."/>
        </authorList>
    </citation>
    <scope>NUCLEOTIDE SEQUENCE [LARGE SCALE GENOMIC DNA]</scope>
    <source>
        <strain evidence="1">ST1C</strain>
    </source>
</reference>
<dbReference type="EMBL" id="SNRW01011753">
    <property type="protein sequence ID" value="KAA6374733.1"/>
    <property type="molecule type" value="Genomic_DNA"/>
</dbReference>
<dbReference type="Proteomes" id="UP000324800">
    <property type="component" value="Unassembled WGS sequence"/>
</dbReference>
<accession>A0A5J4UWP5</accession>